<evidence type="ECO:0000256" key="2">
    <source>
        <dbReference type="ARBA" id="ARBA00022737"/>
    </source>
</evidence>
<organism evidence="4 5">
    <name type="scientific">Aspergillus tanneri</name>
    <dbReference type="NCBI Taxonomy" id="1220188"/>
    <lineage>
        <taxon>Eukaryota</taxon>
        <taxon>Fungi</taxon>
        <taxon>Dikarya</taxon>
        <taxon>Ascomycota</taxon>
        <taxon>Pezizomycotina</taxon>
        <taxon>Eurotiomycetes</taxon>
        <taxon>Eurotiomycetidae</taxon>
        <taxon>Eurotiales</taxon>
        <taxon>Aspergillaceae</taxon>
        <taxon>Aspergillus</taxon>
        <taxon>Aspergillus subgen. Circumdati</taxon>
    </lineage>
</organism>
<evidence type="ECO:0000313" key="5">
    <source>
        <dbReference type="Proteomes" id="UP000324241"/>
    </source>
</evidence>
<keyword evidence="2" id="KW-0677">Repeat</keyword>
<dbReference type="SMART" id="SM00320">
    <property type="entry name" value="WD40"/>
    <property type="match status" value="2"/>
</dbReference>
<evidence type="ECO:0000256" key="1">
    <source>
        <dbReference type="ARBA" id="ARBA00022574"/>
    </source>
</evidence>
<dbReference type="EMBL" id="QUQM01000006">
    <property type="protein sequence ID" value="KAA8644010.1"/>
    <property type="molecule type" value="Genomic_DNA"/>
</dbReference>
<dbReference type="Gene3D" id="2.130.10.10">
    <property type="entry name" value="YVTN repeat-like/Quinoprotein amine dehydrogenase"/>
    <property type="match status" value="1"/>
</dbReference>
<evidence type="ECO:0000313" key="4">
    <source>
        <dbReference type="EMBL" id="KAA8644010.1"/>
    </source>
</evidence>
<dbReference type="PANTHER" id="PTHR44019:SF8">
    <property type="entry name" value="POC1 CENTRIOLAR PROTEIN HOMOLOG"/>
    <property type="match status" value="1"/>
</dbReference>
<gene>
    <name evidence="4" type="ORF">ATNIH1004_008206</name>
</gene>
<protein>
    <submittedName>
        <fullName evidence="4">Uncharacterized protein</fullName>
    </submittedName>
</protein>
<dbReference type="PROSITE" id="PS00678">
    <property type="entry name" value="WD_REPEATS_1"/>
    <property type="match status" value="1"/>
</dbReference>
<dbReference type="InterPro" id="IPR036322">
    <property type="entry name" value="WD40_repeat_dom_sf"/>
</dbReference>
<name>A0A5M9MEX0_9EURO</name>
<dbReference type="PROSITE" id="PS50082">
    <property type="entry name" value="WD_REPEATS_2"/>
    <property type="match status" value="2"/>
</dbReference>
<dbReference type="InterPro" id="IPR015943">
    <property type="entry name" value="WD40/YVTN_repeat-like_dom_sf"/>
</dbReference>
<dbReference type="SUPFAM" id="SSF50978">
    <property type="entry name" value="WD40 repeat-like"/>
    <property type="match status" value="1"/>
</dbReference>
<dbReference type="PRINTS" id="PR00320">
    <property type="entry name" value="GPROTEINBRPT"/>
</dbReference>
<comment type="caution">
    <text evidence="4">The sequence shown here is derived from an EMBL/GenBank/DDBJ whole genome shotgun (WGS) entry which is preliminary data.</text>
</comment>
<dbReference type="RefSeq" id="XP_033423371.1">
    <property type="nucleotide sequence ID" value="XM_033572819.1"/>
</dbReference>
<dbReference type="InterPro" id="IPR001680">
    <property type="entry name" value="WD40_rpt"/>
</dbReference>
<dbReference type="PANTHER" id="PTHR44019">
    <property type="entry name" value="WD REPEAT-CONTAINING PROTEIN 55"/>
    <property type="match status" value="1"/>
</dbReference>
<dbReference type="GeneID" id="54330908"/>
<proteinExistence type="predicted"/>
<dbReference type="PROSITE" id="PS50294">
    <property type="entry name" value="WD_REPEATS_REGION"/>
    <property type="match status" value="2"/>
</dbReference>
<dbReference type="AlphaFoldDB" id="A0A5M9MEX0"/>
<dbReference type="InterPro" id="IPR050505">
    <property type="entry name" value="WDR55/POC1"/>
</dbReference>
<keyword evidence="1 3" id="KW-0853">WD repeat</keyword>
<dbReference type="Pfam" id="PF00400">
    <property type="entry name" value="WD40"/>
    <property type="match status" value="2"/>
</dbReference>
<dbReference type="InterPro" id="IPR020472">
    <property type="entry name" value="WD40_PAC1"/>
</dbReference>
<dbReference type="Proteomes" id="UP000324241">
    <property type="component" value="Unassembled WGS sequence"/>
</dbReference>
<dbReference type="InterPro" id="IPR019775">
    <property type="entry name" value="WD40_repeat_CS"/>
</dbReference>
<feature type="repeat" description="WD" evidence="3">
    <location>
        <begin position="44"/>
        <end position="85"/>
    </location>
</feature>
<dbReference type="OrthoDB" id="538223at2759"/>
<feature type="repeat" description="WD" evidence="3">
    <location>
        <begin position="3"/>
        <end position="35"/>
    </location>
</feature>
<reference evidence="4 5" key="1">
    <citation type="submission" date="2019-08" db="EMBL/GenBank/DDBJ databases">
        <title>The genome sequence of a newly discovered highly antifungal drug resistant Aspergillus species, Aspergillus tanneri NIH 1004.</title>
        <authorList>
            <person name="Mounaud S."/>
            <person name="Singh I."/>
            <person name="Joardar V."/>
            <person name="Pakala S."/>
            <person name="Pakala S."/>
            <person name="Venepally P."/>
            <person name="Chung J.K."/>
            <person name="Losada L."/>
            <person name="Nierman W.C."/>
        </authorList>
    </citation>
    <scope>NUCLEOTIDE SEQUENCE [LARGE SCALE GENOMIC DNA]</scope>
    <source>
        <strain evidence="4 5">NIH1004</strain>
    </source>
</reference>
<sequence>MTRSLYKDAVRPVVFSPGGRLLASASRDETVRLWDPTGALQQTLDGHSGIVNSVVFSADSQLLVSGSVDQTVRIWDVATGALQQISEVKGVLSNMKFSADCSYLNSNLGYVKIRTFP</sequence>
<evidence type="ECO:0000256" key="3">
    <source>
        <dbReference type="PROSITE-ProRule" id="PRU00221"/>
    </source>
</evidence>
<accession>A0A5M9MEX0</accession>